<proteinExistence type="predicted"/>
<protein>
    <submittedName>
        <fullName evidence="1">Uncharacterized protein</fullName>
    </submittedName>
</protein>
<comment type="caution">
    <text evidence="1">The sequence shown here is derived from an EMBL/GenBank/DDBJ whole genome shotgun (WGS) entry which is preliminary data.</text>
</comment>
<name>A0ACC0B3C7_CATRO</name>
<evidence type="ECO:0000313" key="1">
    <source>
        <dbReference type="EMBL" id="KAI5667013.1"/>
    </source>
</evidence>
<reference evidence="2" key="1">
    <citation type="journal article" date="2023" name="Nat. Plants">
        <title>Single-cell RNA sequencing provides a high-resolution roadmap for understanding the multicellular compartmentation of specialized metabolism.</title>
        <authorList>
            <person name="Sun S."/>
            <person name="Shen X."/>
            <person name="Li Y."/>
            <person name="Li Y."/>
            <person name="Wang S."/>
            <person name="Li R."/>
            <person name="Zhang H."/>
            <person name="Shen G."/>
            <person name="Guo B."/>
            <person name="Wei J."/>
            <person name="Xu J."/>
            <person name="St-Pierre B."/>
            <person name="Chen S."/>
            <person name="Sun C."/>
        </authorList>
    </citation>
    <scope>NUCLEOTIDE SEQUENCE [LARGE SCALE GENOMIC DNA]</scope>
</reference>
<evidence type="ECO:0000313" key="2">
    <source>
        <dbReference type="Proteomes" id="UP001060085"/>
    </source>
</evidence>
<accession>A0ACC0B3C7</accession>
<dbReference type="EMBL" id="CM044704">
    <property type="protein sequence ID" value="KAI5667013.1"/>
    <property type="molecule type" value="Genomic_DNA"/>
</dbReference>
<gene>
    <name evidence="1" type="ORF">M9H77_16866</name>
</gene>
<dbReference type="Proteomes" id="UP001060085">
    <property type="component" value="Linkage Group LG04"/>
</dbReference>
<organism evidence="1 2">
    <name type="scientific">Catharanthus roseus</name>
    <name type="common">Madagascar periwinkle</name>
    <name type="synonym">Vinca rosea</name>
    <dbReference type="NCBI Taxonomy" id="4058"/>
    <lineage>
        <taxon>Eukaryota</taxon>
        <taxon>Viridiplantae</taxon>
        <taxon>Streptophyta</taxon>
        <taxon>Embryophyta</taxon>
        <taxon>Tracheophyta</taxon>
        <taxon>Spermatophyta</taxon>
        <taxon>Magnoliopsida</taxon>
        <taxon>eudicotyledons</taxon>
        <taxon>Gunneridae</taxon>
        <taxon>Pentapetalae</taxon>
        <taxon>asterids</taxon>
        <taxon>lamiids</taxon>
        <taxon>Gentianales</taxon>
        <taxon>Apocynaceae</taxon>
        <taxon>Rauvolfioideae</taxon>
        <taxon>Vinceae</taxon>
        <taxon>Catharanthinae</taxon>
        <taxon>Catharanthus</taxon>
    </lineage>
</organism>
<sequence>MAMYYQGGPEIQADGLQTLYLMNPNYTGYSDTQPPNHPTANMVILNYASGNALNVASMANGQQQQHHLVGVPLQAAGTPSGVISSGNPRIVTYQQLLEQQHEVSASRADGIIPHNFHQNLWGSNLDQTSGRSGRGDGSGGGFHRPAGAGALSTPTQQGLSLSLSPQQPVYGSLAMDHNVQVGILSPRSGGNLGGSNVGASSSSISAAAQQLLDELVCVGKGTIKSEKIHEKGKEKLEKADNKEASSNNIGETKASNELTTSQKQEIQMKKAKLMSMLDEVEQRYRQYHYQMQIVVASFEQATGSGSARSYTQLALQTISKQFRCLKDAILAQIKAASKSLGEEEGFGSGGKVEGSSRLKFVDQHIRQQRALQHLGMMQNNAWRPQRGLPERAVSVLRAWLFEHFLHPYPKDSDKQMLAKQTGLTRSQVSNWFINARVRLWKPMVEEMYAEEMKNQEDDNSESNKDQMGSSKSTAPKDNKTEKLNAIIQDEISNSSHHVTLSPNGCSQQQARAGFGLVCALNMEGNAEKTPKKVRTHHELQNSPSSILSMDMEMKFGETRKGFGAFNLGDLGQFNPEQLTTGFHGNGVSLTLGLPPSENLPLSARGSHQNFVSEQTMDLGNRMEMGTIEAHYDRIVNKPQASHGNNNMAYDQTINDFENRKRFAAQLLPDFVT</sequence>
<keyword evidence="2" id="KW-1185">Reference proteome</keyword>